<evidence type="ECO:0000313" key="2">
    <source>
        <dbReference type="EMBL" id="KDO32004.1"/>
    </source>
</evidence>
<evidence type="ECO:0000256" key="1">
    <source>
        <dbReference type="SAM" id="Phobius"/>
    </source>
</evidence>
<dbReference type="VEuPathDB" id="FungiDB:SPRG_03221"/>
<dbReference type="RefSeq" id="XP_012197198.1">
    <property type="nucleotide sequence ID" value="XM_012341808.1"/>
</dbReference>
<organism evidence="2 3">
    <name type="scientific">Saprolegnia parasitica (strain CBS 223.65)</name>
    <dbReference type="NCBI Taxonomy" id="695850"/>
    <lineage>
        <taxon>Eukaryota</taxon>
        <taxon>Sar</taxon>
        <taxon>Stramenopiles</taxon>
        <taxon>Oomycota</taxon>
        <taxon>Saprolegniomycetes</taxon>
        <taxon>Saprolegniales</taxon>
        <taxon>Saprolegniaceae</taxon>
        <taxon>Saprolegnia</taxon>
    </lineage>
</organism>
<dbReference type="KEGG" id="spar:SPRG_03221"/>
<dbReference type="GeneID" id="24125744"/>
<proteinExistence type="predicted"/>
<keyword evidence="1" id="KW-0472">Membrane</keyword>
<reference evidence="2 3" key="1">
    <citation type="journal article" date="2013" name="PLoS Genet.">
        <title>Distinctive expansion of potential virulence genes in the genome of the oomycete fish pathogen Saprolegnia parasitica.</title>
        <authorList>
            <person name="Jiang R.H."/>
            <person name="de Bruijn I."/>
            <person name="Haas B.J."/>
            <person name="Belmonte R."/>
            <person name="Lobach L."/>
            <person name="Christie J."/>
            <person name="van den Ackerveken G."/>
            <person name="Bottin A."/>
            <person name="Bulone V."/>
            <person name="Diaz-Moreno S.M."/>
            <person name="Dumas B."/>
            <person name="Fan L."/>
            <person name="Gaulin E."/>
            <person name="Govers F."/>
            <person name="Grenville-Briggs L.J."/>
            <person name="Horner N.R."/>
            <person name="Levin J.Z."/>
            <person name="Mammella M."/>
            <person name="Meijer H.J."/>
            <person name="Morris P."/>
            <person name="Nusbaum C."/>
            <person name="Oome S."/>
            <person name="Phillips A.J."/>
            <person name="van Rooyen D."/>
            <person name="Rzeszutek E."/>
            <person name="Saraiva M."/>
            <person name="Secombes C.J."/>
            <person name="Seidl M.F."/>
            <person name="Snel B."/>
            <person name="Stassen J.H."/>
            <person name="Sykes S."/>
            <person name="Tripathy S."/>
            <person name="van den Berg H."/>
            <person name="Vega-Arreguin J.C."/>
            <person name="Wawra S."/>
            <person name="Young S.K."/>
            <person name="Zeng Q."/>
            <person name="Dieguez-Uribeondo J."/>
            <person name="Russ C."/>
            <person name="Tyler B.M."/>
            <person name="van West P."/>
        </authorList>
    </citation>
    <scope>NUCLEOTIDE SEQUENCE [LARGE SCALE GENOMIC DNA]</scope>
    <source>
        <strain evidence="2 3">CBS 223.65</strain>
    </source>
</reference>
<dbReference type="EMBL" id="KK583196">
    <property type="protein sequence ID" value="KDO32004.1"/>
    <property type="molecule type" value="Genomic_DNA"/>
</dbReference>
<gene>
    <name evidence="2" type="ORF">SPRG_03221</name>
</gene>
<feature type="transmembrane region" description="Helical" evidence="1">
    <location>
        <begin position="6"/>
        <end position="24"/>
    </location>
</feature>
<protein>
    <submittedName>
        <fullName evidence="2">Uncharacterized protein</fullName>
    </submittedName>
</protein>
<keyword evidence="1" id="KW-0812">Transmembrane</keyword>
<name>A0A067CMT0_SAPPC</name>
<accession>A0A067CMT0</accession>
<dbReference type="Proteomes" id="UP000030745">
    <property type="component" value="Unassembled WGS sequence"/>
</dbReference>
<evidence type="ECO:0000313" key="3">
    <source>
        <dbReference type="Proteomes" id="UP000030745"/>
    </source>
</evidence>
<sequence length="66" mass="7553">MLEWSLVTTALLGLGPLALLYYITSSPYWRGLHKLPGRHRRRFCLASPDITGRDWDKGQYPHPSVS</sequence>
<dbReference type="AlphaFoldDB" id="A0A067CMT0"/>
<keyword evidence="1" id="KW-1133">Transmembrane helix</keyword>
<keyword evidence="3" id="KW-1185">Reference proteome</keyword>